<dbReference type="InterPro" id="IPR003658">
    <property type="entry name" value="Anti-sigma_ant"/>
</dbReference>
<dbReference type="PANTHER" id="PTHR33495:SF2">
    <property type="entry name" value="ANTI-SIGMA FACTOR ANTAGONIST TM_1081-RELATED"/>
    <property type="match status" value="1"/>
</dbReference>
<gene>
    <name evidence="4" type="ORF">EV385_0422</name>
</gene>
<proteinExistence type="inferred from homology"/>
<evidence type="ECO:0000313" key="4">
    <source>
        <dbReference type="EMBL" id="RZU48704.1"/>
    </source>
</evidence>
<evidence type="ECO:0000256" key="2">
    <source>
        <dbReference type="RuleBase" id="RU003749"/>
    </source>
</evidence>
<dbReference type="PROSITE" id="PS50801">
    <property type="entry name" value="STAS"/>
    <property type="match status" value="1"/>
</dbReference>
<organism evidence="4 5">
    <name type="scientific">Krasilnikovia cinnamomea</name>
    <dbReference type="NCBI Taxonomy" id="349313"/>
    <lineage>
        <taxon>Bacteria</taxon>
        <taxon>Bacillati</taxon>
        <taxon>Actinomycetota</taxon>
        <taxon>Actinomycetes</taxon>
        <taxon>Micromonosporales</taxon>
        <taxon>Micromonosporaceae</taxon>
        <taxon>Krasilnikovia</taxon>
    </lineage>
</organism>
<dbReference type="SUPFAM" id="SSF52091">
    <property type="entry name" value="SpoIIaa-like"/>
    <property type="match status" value="1"/>
</dbReference>
<dbReference type="Proteomes" id="UP000292564">
    <property type="component" value="Unassembled WGS sequence"/>
</dbReference>
<evidence type="ECO:0000313" key="5">
    <source>
        <dbReference type="Proteomes" id="UP000292564"/>
    </source>
</evidence>
<dbReference type="OrthoDB" id="3297821at2"/>
<dbReference type="GO" id="GO:0043856">
    <property type="term" value="F:anti-sigma factor antagonist activity"/>
    <property type="evidence" value="ECO:0007669"/>
    <property type="project" value="InterPro"/>
</dbReference>
<dbReference type="AlphaFoldDB" id="A0A4Q7ZEJ5"/>
<keyword evidence="5" id="KW-1185">Reference proteome</keyword>
<comment type="caution">
    <text evidence="4">The sequence shown here is derived from an EMBL/GenBank/DDBJ whole genome shotgun (WGS) entry which is preliminary data.</text>
</comment>
<name>A0A4Q7ZEJ5_9ACTN</name>
<protein>
    <recommendedName>
        <fullName evidence="2">Anti-sigma factor antagonist</fullName>
    </recommendedName>
</protein>
<dbReference type="PANTHER" id="PTHR33495">
    <property type="entry name" value="ANTI-SIGMA FACTOR ANTAGONIST TM_1081-RELATED-RELATED"/>
    <property type="match status" value="1"/>
</dbReference>
<reference evidence="4 5" key="1">
    <citation type="submission" date="2019-02" db="EMBL/GenBank/DDBJ databases">
        <title>Sequencing the genomes of 1000 actinobacteria strains.</title>
        <authorList>
            <person name="Klenk H.-P."/>
        </authorList>
    </citation>
    <scope>NUCLEOTIDE SEQUENCE [LARGE SCALE GENOMIC DNA]</scope>
    <source>
        <strain evidence="4 5">DSM 45162</strain>
    </source>
</reference>
<dbReference type="Gene3D" id="3.30.750.24">
    <property type="entry name" value="STAS domain"/>
    <property type="match status" value="1"/>
</dbReference>
<dbReference type="CDD" id="cd07043">
    <property type="entry name" value="STAS_anti-anti-sigma_factors"/>
    <property type="match status" value="1"/>
</dbReference>
<sequence>MTFPPAAPAPPLLVEVEAPTSAATVVTITGEIDMVSESQVCTVVTDVLRRSRPHRLVLDMSDVTFLDSSGVRALIQCRDRAEQLGARLEIHPAHEIVRQVLSICGIADLFLLQEQ</sequence>
<dbReference type="Pfam" id="PF01740">
    <property type="entry name" value="STAS"/>
    <property type="match status" value="1"/>
</dbReference>
<dbReference type="NCBIfam" id="TIGR00377">
    <property type="entry name" value="ant_ant_sig"/>
    <property type="match status" value="1"/>
</dbReference>
<accession>A0A4Q7ZEJ5</accession>
<feature type="domain" description="STAS" evidence="3">
    <location>
        <begin position="25"/>
        <end position="115"/>
    </location>
</feature>
<comment type="similarity">
    <text evidence="1 2">Belongs to the anti-sigma-factor antagonist family.</text>
</comment>
<dbReference type="InterPro" id="IPR002645">
    <property type="entry name" value="STAS_dom"/>
</dbReference>
<dbReference type="EMBL" id="SHKY01000001">
    <property type="protein sequence ID" value="RZU48704.1"/>
    <property type="molecule type" value="Genomic_DNA"/>
</dbReference>
<evidence type="ECO:0000259" key="3">
    <source>
        <dbReference type="PROSITE" id="PS50801"/>
    </source>
</evidence>
<dbReference type="RefSeq" id="WP_130507908.1">
    <property type="nucleotide sequence ID" value="NZ_SHKY01000001.1"/>
</dbReference>
<evidence type="ECO:0000256" key="1">
    <source>
        <dbReference type="ARBA" id="ARBA00009013"/>
    </source>
</evidence>
<dbReference type="InterPro" id="IPR036513">
    <property type="entry name" value="STAS_dom_sf"/>
</dbReference>